<gene>
    <name evidence="5" type="primary">HSD17B1</name>
</gene>
<dbReference type="Proteomes" id="UP001652641">
    <property type="component" value="Chromosome 2"/>
</dbReference>
<reference evidence="4" key="1">
    <citation type="submission" date="2025-05" db="UniProtKB">
        <authorList>
            <consortium name="RefSeq"/>
        </authorList>
    </citation>
    <scope>NUCLEOTIDE SEQUENCE [LARGE SCALE GENOMIC DNA]</scope>
</reference>
<dbReference type="RefSeq" id="XP_072603256.1">
    <property type="nucleotide sequence ID" value="XM_072747155.1"/>
</dbReference>
<feature type="compositionally biased region" description="Gly residues" evidence="3">
    <location>
        <begin position="284"/>
        <end position="294"/>
    </location>
</feature>
<keyword evidence="4" id="KW-1185">Reference proteome</keyword>
<dbReference type="Gene3D" id="3.40.50.720">
    <property type="entry name" value="NAD(P)-binding Rossmann-like Domain"/>
    <property type="match status" value="1"/>
</dbReference>
<dbReference type="SUPFAM" id="SSF51735">
    <property type="entry name" value="NAD(P)-binding Rossmann-fold domains"/>
    <property type="match status" value="1"/>
</dbReference>
<dbReference type="PANTHER" id="PTHR43391:SF15">
    <property type="entry name" value="17-BETA-HYDROXYSTEROID DEHYDROGENASE TYPE 1"/>
    <property type="match status" value="1"/>
</dbReference>
<organism evidence="4 5">
    <name type="scientific">Vulpes vulpes</name>
    <name type="common">Red fox</name>
    <dbReference type="NCBI Taxonomy" id="9627"/>
    <lineage>
        <taxon>Eukaryota</taxon>
        <taxon>Metazoa</taxon>
        <taxon>Chordata</taxon>
        <taxon>Craniata</taxon>
        <taxon>Vertebrata</taxon>
        <taxon>Euteleostomi</taxon>
        <taxon>Mammalia</taxon>
        <taxon>Eutheria</taxon>
        <taxon>Laurasiatheria</taxon>
        <taxon>Carnivora</taxon>
        <taxon>Caniformia</taxon>
        <taxon>Canidae</taxon>
        <taxon>Vulpes</taxon>
    </lineage>
</organism>
<feature type="compositionally biased region" description="Low complexity" evidence="3">
    <location>
        <begin position="318"/>
        <end position="328"/>
    </location>
</feature>
<dbReference type="InterPro" id="IPR036291">
    <property type="entry name" value="NAD(P)-bd_dom_sf"/>
</dbReference>
<feature type="region of interest" description="Disordered" evidence="3">
    <location>
        <begin position="403"/>
        <end position="446"/>
    </location>
</feature>
<keyword evidence="2" id="KW-0560">Oxidoreductase</keyword>
<accession>A0ABM4ZLB3</accession>
<protein>
    <submittedName>
        <fullName evidence="5">17-beta-hydroxysteroid dehydrogenase type 1 isoform X1</fullName>
    </submittedName>
</protein>
<dbReference type="GeneID" id="112910810"/>
<feature type="compositionally biased region" description="Basic residues" evidence="3">
    <location>
        <begin position="329"/>
        <end position="352"/>
    </location>
</feature>
<dbReference type="PANTHER" id="PTHR43391">
    <property type="entry name" value="RETINOL DEHYDROGENASE-RELATED"/>
    <property type="match status" value="1"/>
</dbReference>
<name>A0ABM4ZLB3_VULVU</name>
<dbReference type="PRINTS" id="PR00081">
    <property type="entry name" value="GDHRDH"/>
</dbReference>
<evidence type="ECO:0000256" key="1">
    <source>
        <dbReference type="ARBA" id="ARBA00006484"/>
    </source>
</evidence>
<evidence type="ECO:0000256" key="2">
    <source>
        <dbReference type="ARBA" id="ARBA00023002"/>
    </source>
</evidence>
<evidence type="ECO:0000313" key="4">
    <source>
        <dbReference type="Proteomes" id="UP001652641"/>
    </source>
</evidence>
<dbReference type="Pfam" id="PF00106">
    <property type="entry name" value="adh_short"/>
    <property type="match status" value="1"/>
</dbReference>
<proteinExistence type="inferred from homology"/>
<evidence type="ECO:0000256" key="3">
    <source>
        <dbReference type="SAM" id="MobiDB-lite"/>
    </source>
</evidence>
<reference evidence="5" key="2">
    <citation type="submission" date="2025-08" db="UniProtKB">
        <authorList>
            <consortium name="RefSeq"/>
        </authorList>
    </citation>
    <scope>IDENTIFICATION</scope>
    <source>
        <tissue evidence="5">Cell line</tissue>
    </source>
</reference>
<feature type="region of interest" description="Disordered" evidence="3">
    <location>
        <begin position="318"/>
        <end position="366"/>
    </location>
</feature>
<dbReference type="InterPro" id="IPR002347">
    <property type="entry name" value="SDR_fam"/>
</dbReference>
<sequence>MDRTVVLITGCSSGIGLHLALRLASDPSRSFKVYATLRDLGTQGPLWEAARSRGCPPGSLETLQLDVRDADSVAAARARVTEGRVDVLVCNAGRGLLGPLEAHAAGAVESVLDVNVAGTVRTLQAFLPDMKRRGSGRILGCHSTLFTAPASSRSRVCARAWRFCSRPSGSTGRLGPRRLVTGPRSPSEEACQPGALMRVSLTPTGCGSGRGRVRFGGTPPPEGSGYPLVALGPQREPHRVRPGAHRLPGEAGGRPGRGAGRRGRQDPPPLLQLPAPFGADLPRGGAGPGGGDGGLPHRAARPAPGPALLQHRALPALGAPALGRLQRPQLRRRHAPRGVRRRARAGGGRRRGPAPPRAPRSPRRPAIKAWPTAACSSLLGAPAARGSGQGARLPAAPHVCDKWHVQRVGDPETEGNPAHTSAETELQKLEGASPPEGRVQRGGRIP</sequence>
<feature type="region of interest" description="Disordered" evidence="3">
    <location>
        <begin position="237"/>
        <end position="305"/>
    </location>
</feature>
<feature type="compositionally biased region" description="Low complexity" evidence="3">
    <location>
        <begin position="272"/>
        <end position="283"/>
    </location>
</feature>
<comment type="similarity">
    <text evidence="1">Belongs to the short-chain dehydrogenases/reductases (SDR) family.</text>
</comment>
<evidence type="ECO:0000313" key="5">
    <source>
        <dbReference type="RefSeq" id="XP_072603256.1"/>
    </source>
</evidence>